<reference evidence="4" key="2">
    <citation type="submission" date="2020-10" db="UniProtKB">
        <authorList>
            <consortium name="WormBaseParasite"/>
        </authorList>
    </citation>
    <scope>IDENTIFICATION</scope>
</reference>
<dbReference type="OrthoDB" id="4473401at2759"/>
<protein>
    <submittedName>
        <fullName evidence="4">BPTI/Kunitz inhibitor domain-containing protein</fullName>
    </submittedName>
</protein>
<dbReference type="InterPro" id="IPR036880">
    <property type="entry name" value="Kunitz_BPTI_sf"/>
</dbReference>
<organism evidence="3 4">
    <name type="scientific">Echinococcus granulosus</name>
    <name type="common">Hydatid tapeworm</name>
    <dbReference type="NCBI Taxonomy" id="6210"/>
    <lineage>
        <taxon>Eukaryota</taxon>
        <taxon>Metazoa</taxon>
        <taxon>Spiralia</taxon>
        <taxon>Lophotrochozoa</taxon>
        <taxon>Platyhelminthes</taxon>
        <taxon>Cestoda</taxon>
        <taxon>Eucestoda</taxon>
        <taxon>Cyclophyllidea</taxon>
        <taxon>Taeniidae</taxon>
        <taxon>Echinococcus</taxon>
        <taxon>Echinococcus granulosus group</taxon>
    </lineage>
</organism>
<evidence type="ECO:0000313" key="4">
    <source>
        <dbReference type="WBParaSite" id="EgrG_002068400"/>
    </source>
</evidence>
<dbReference type="SMART" id="SM00131">
    <property type="entry name" value="KU"/>
    <property type="match status" value="1"/>
</dbReference>
<dbReference type="AlphaFoldDB" id="A0A7E4T5P0"/>
<dbReference type="PRINTS" id="PR00759">
    <property type="entry name" value="BASICPTASE"/>
</dbReference>
<dbReference type="WBParaSite" id="EgrG_002068400">
    <property type="protein sequence ID" value="EgrG_002068400"/>
    <property type="gene ID" value="EgrG_002068400"/>
</dbReference>
<keyword evidence="1" id="KW-1015">Disulfide bond</keyword>
<reference evidence="3" key="1">
    <citation type="journal article" date="2013" name="Nature">
        <title>The genomes of four tapeworm species reveal adaptations to parasitism.</title>
        <authorList>
            <person name="Tsai I.J."/>
            <person name="Zarowiecki M."/>
            <person name="Holroyd N."/>
            <person name="Garciarrubio A."/>
            <person name="Sanchez-Flores A."/>
            <person name="Brooks K.L."/>
            <person name="Tracey A."/>
            <person name="Bobes R.J."/>
            <person name="Fragoso G."/>
            <person name="Sciutto E."/>
            <person name="Aslett M."/>
            <person name="Beasley H."/>
            <person name="Bennett H.M."/>
            <person name="Cai J."/>
            <person name="Camicia F."/>
            <person name="Clark R."/>
            <person name="Cucher M."/>
            <person name="De Silva N."/>
            <person name="Day T.A."/>
            <person name="Deplazes P."/>
            <person name="Estrada K."/>
            <person name="Fernandez C."/>
            <person name="Holland P.W."/>
            <person name="Hou J."/>
            <person name="Hu S."/>
            <person name="Huckvale T."/>
            <person name="Hung S.S."/>
            <person name="Kamenetzky L."/>
            <person name="Keane J.A."/>
            <person name="Kiss F."/>
            <person name="Koziol U."/>
            <person name="Lambert O."/>
            <person name="Liu K."/>
            <person name="Luo X."/>
            <person name="Luo Y."/>
            <person name="Macchiaroli N."/>
            <person name="Nichol S."/>
            <person name="Paps J."/>
            <person name="Parkinson J."/>
            <person name="Pouchkina-Stantcheva N."/>
            <person name="Riddiford N."/>
            <person name="Rosenzvit M."/>
            <person name="Salinas G."/>
            <person name="Wasmuth J.D."/>
            <person name="Zamanian M."/>
            <person name="Zheng Y."/>
            <person name="Cai X."/>
            <person name="Soberon X."/>
            <person name="Olson P.D."/>
            <person name="Laclette J.P."/>
            <person name="Brehm K."/>
            <person name="Berriman M."/>
            <person name="Garciarrubio A."/>
            <person name="Bobes R.J."/>
            <person name="Fragoso G."/>
            <person name="Sanchez-Flores A."/>
            <person name="Estrada K."/>
            <person name="Cevallos M.A."/>
            <person name="Morett E."/>
            <person name="Gonzalez V."/>
            <person name="Portillo T."/>
            <person name="Ochoa-Leyva A."/>
            <person name="Jose M.V."/>
            <person name="Sciutto E."/>
            <person name="Landa A."/>
            <person name="Jimenez L."/>
            <person name="Valdes V."/>
            <person name="Carrero J.C."/>
            <person name="Larralde C."/>
            <person name="Morales-Montor J."/>
            <person name="Limon-Lason J."/>
            <person name="Soberon X."/>
            <person name="Laclette J.P."/>
        </authorList>
    </citation>
    <scope>NUCLEOTIDE SEQUENCE [LARGE SCALE GENOMIC DNA]</scope>
</reference>
<dbReference type="PROSITE" id="PS50279">
    <property type="entry name" value="BPTI_KUNITZ_2"/>
    <property type="match status" value="1"/>
</dbReference>
<proteinExistence type="predicted"/>
<dbReference type="InterPro" id="IPR051388">
    <property type="entry name" value="Serpin_venom_toxin"/>
</dbReference>
<dbReference type="Proteomes" id="UP000492820">
    <property type="component" value="Unassembled WGS sequence"/>
</dbReference>
<dbReference type="InterPro" id="IPR002223">
    <property type="entry name" value="Kunitz_BPTI"/>
</dbReference>
<feature type="domain" description="BPTI/Kunitz inhibitor" evidence="2">
    <location>
        <begin position="13"/>
        <end position="63"/>
    </location>
</feature>
<dbReference type="GO" id="GO:0004867">
    <property type="term" value="F:serine-type endopeptidase inhibitor activity"/>
    <property type="evidence" value="ECO:0007669"/>
    <property type="project" value="InterPro"/>
</dbReference>
<dbReference type="Pfam" id="PF00014">
    <property type="entry name" value="Kunitz_BPTI"/>
    <property type="match status" value="1"/>
</dbReference>
<sequence length="78" mass="8870">MKSGDGSGEEDVCGLLMRTGLCIAYFRVWGYNPASDQCECFIYGGCGGNANRFKEKMEYKRAVLKIYTYRNMNFSLIK</sequence>
<dbReference type="Gene3D" id="4.10.410.10">
    <property type="entry name" value="Pancreatic trypsin inhibitor Kunitz domain"/>
    <property type="match status" value="1"/>
</dbReference>
<evidence type="ECO:0000259" key="2">
    <source>
        <dbReference type="PROSITE" id="PS50279"/>
    </source>
</evidence>
<name>A0A7E4T5P0_ECHGR</name>
<dbReference type="PANTHER" id="PTHR46751:SF1">
    <property type="entry name" value="WAP FOUR-DISULFIDE CORE DOMAIN PROTEIN 6A"/>
    <property type="match status" value="1"/>
</dbReference>
<dbReference type="PANTHER" id="PTHR46751">
    <property type="entry name" value="EPPIN"/>
    <property type="match status" value="1"/>
</dbReference>
<evidence type="ECO:0000256" key="1">
    <source>
        <dbReference type="ARBA" id="ARBA00023157"/>
    </source>
</evidence>
<accession>A0A7E4T5P0</accession>
<dbReference type="SUPFAM" id="SSF57362">
    <property type="entry name" value="BPTI-like"/>
    <property type="match status" value="1"/>
</dbReference>
<evidence type="ECO:0000313" key="3">
    <source>
        <dbReference type="Proteomes" id="UP000492820"/>
    </source>
</evidence>